<sequence length="359" mass="39323">MENCGQDTLDFCTLGMFIIDEIHFPPPQPPVFNIIGGAGSYSALGARLFSPPPLSSKVGWVVHAGADFPEPLRKSIMSWNTSCALVETPDRLTTRGFNKYGHDEFRGFRYLTPKLRLDHMSLPQSHLKAKCYHLICSPSRCVNLVKGIIAEREKLLGNAPQGSMLLPQPLFVWEPVPDICVPDELENCYNTLQYIDVISPNHVELAAFFGESGILDDPKLLRRLCNDLRTKGFRGSGGAVVVRTGKRGCFVADGDKYIALPAYYEPVDGVSENSSSSEKVVDPTGGGNAFLGGFCIALARGRQLGEFSAVETAALYGSVAASFAIEQVGMPELSSSEDRTELWNGESAFARLYEFEQRI</sequence>
<dbReference type="Proteomes" id="UP000192927">
    <property type="component" value="Unassembled WGS sequence"/>
</dbReference>
<keyword evidence="2" id="KW-0418">Kinase</keyword>
<dbReference type="PANTHER" id="PTHR47098:SF2">
    <property type="entry name" value="PROTEIN MAK32"/>
    <property type="match status" value="1"/>
</dbReference>
<dbReference type="SUPFAM" id="SSF53613">
    <property type="entry name" value="Ribokinase-like"/>
    <property type="match status" value="1"/>
</dbReference>
<keyword evidence="2" id="KW-0808">Transferase</keyword>
<organism evidence="2 3">
    <name type="scientific">Lasallia pustulata</name>
    <dbReference type="NCBI Taxonomy" id="136370"/>
    <lineage>
        <taxon>Eukaryota</taxon>
        <taxon>Fungi</taxon>
        <taxon>Dikarya</taxon>
        <taxon>Ascomycota</taxon>
        <taxon>Pezizomycotina</taxon>
        <taxon>Lecanoromycetes</taxon>
        <taxon>OSLEUM clade</taxon>
        <taxon>Umbilicariomycetidae</taxon>
        <taxon>Umbilicariales</taxon>
        <taxon>Umbilicariaceae</taxon>
        <taxon>Lasallia</taxon>
    </lineage>
</organism>
<dbReference type="InterPro" id="IPR011611">
    <property type="entry name" value="PfkB_dom"/>
</dbReference>
<evidence type="ECO:0000259" key="1">
    <source>
        <dbReference type="Pfam" id="PF00294"/>
    </source>
</evidence>
<name>A0A1W5CSW7_9LECA</name>
<evidence type="ECO:0000313" key="2">
    <source>
        <dbReference type="EMBL" id="SLM33835.1"/>
    </source>
</evidence>
<dbReference type="GO" id="GO:0016301">
    <property type="term" value="F:kinase activity"/>
    <property type="evidence" value="ECO:0007669"/>
    <property type="project" value="UniProtKB-KW"/>
</dbReference>
<dbReference type="InterPro" id="IPR029056">
    <property type="entry name" value="Ribokinase-like"/>
</dbReference>
<dbReference type="AlphaFoldDB" id="A0A1W5CSW7"/>
<reference evidence="3" key="1">
    <citation type="submission" date="2017-03" db="EMBL/GenBank/DDBJ databases">
        <authorList>
            <person name="Sharma R."/>
            <person name="Thines M."/>
        </authorList>
    </citation>
    <scope>NUCLEOTIDE SEQUENCE [LARGE SCALE GENOMIC DNA]</scope>
</reference>
<dbReference type="EMBL" id="FWEW01000139">
    <property type="protein sequence ID" value="SLM33835.1"/>
    <property type="molecule type" value="Genomic_DNA"/>
</dbReference>
<accession>A0A1W5CSW7</accession>
<dbReference type="Gene3D" id="3.40.1190.20">
    <property type="match status" value="1"/>
</dbReference>
<keyword evidence="3" id="KW-1185">Reference proteome</keyword>
<proteinExistence type="predicted"/>
<dbReference type="PANTHER" id="PTHR47098">
    <property type="entry name" value="PROTEIN MAK32"/>
    <property type="match status" value="1"/>
</dbReference>
<feature type="domain" description="Carbohydrate kinase PfkB" evidence="1">
    <location>
        <begin position="187"/>
        <end position="329"/>
    </location>
</feature>
<protein>
    <submittedName>
        <fullName evidence="2">Ribokinase-like</fullName>
    </submittedName>
</protein>
<dbReference type="Pfam" id="PF00294">
    <property type="entry name" value="PfkB"/>
    <property type="match status" value="1"/>
</dbReference>
<evidence type="ECO:0000313" key="3">
    <source>
        <dbReference type="Proteomes" id="UP000192927"/>
    </source>
</evidence>